<dbReference type="Pfam" id="PF00907">
    <property type="entry name" value="T-box"/>
    <property type="match status" value="1"/>
</dbReference>
<dbReference type="PANTHER" id="PTHR11267">
    <property type="entry name" value="T-BOX PROTEIN-RELATED"/>
    <property type="match status" value="1"/>
</dbReference>
<comment type="caution">
    <text evidence="6">Lacks conserved residue(s) required for the propagation of feature annotation.</text>
</comment>
<feature type="domain" description="T-box" evidence="8">
    <location>
        <begin position="1"/>
        <end position="159"/>
    </location>
</feature>
<keyword evidence="5 6" id="KW-0539">Nucleus</keyword>
<dbReference type="GO" id="GO:0005634">
    <property type="term" value="C:nucleus"/>
    <property type="evidence" value="ECO:0007669"/>
    <property type="project" value="UniProtKB-SubCell"/>
</dbReference>
<comment type="subcellular location">
    <subcellularLocation>
        <location evidence="1 6">Nucleus</location>
    </subcellularLocation>
</comment>
<protein>
    <submittedName>
        <fullName evidence="10">T-box domain-containing protein</fullName>
    </submittedName>
</protein>
<dbReference type="InterPro" id="IPR036960">
    <property type="entry name" value="T-box_sf"/>
</dbReference>
<keyword evidence="9" id="KW-1185">Reference proteome</keyword>
<dbReference type="PROSITE" id="PS01264">
    <property type="entry name" value="TBOX_2"/>
    <property type="match status" value="1"/>
</dbReference>
<keyword evidence="4" id="KW-0804">Transcription</keyword>
<dbReference type="Proteomes" id="UP000095282">
    <property type="component" value="Unplaced"/>
</dbReference>
<dbReference type="CDD" id="cd00182">
    <property type="entry name" value="T-box"/>
    <property type="match status" value="1"/>
</dbReference>
<dbReference type="WBParaSite" id="Csp11.Scaffold596.g5310.t2">
    <property type="protein sequence ID" value="Csp11.Scaffold596.g5310.t2"/>
    <property type="gene ID" value="Csp11.Scaffold596.g5310"/>
</dbReference>
<dbReference type="InterPro" id="IPR046360">
    <property type="entry name" value="T-box_DNA-bd"/>
</dbReference>
<name>A0A1I7TF22_9PELO</name>
<dbReference type="PROSITE" id="PS50252">
    <property type="entry name" value="TBOX_3"/>
    <property type="match status" value="1"/>
</dbReference>
<evidence type="ECO:0000256" key="6">
    <source>
        <dbReference type="PROSITE-ProRule" id="PRU00201"/>
    </source>
</evidence>
<dbReference type="InterPro" id="IPR018186">
    <property type="entry name" value="TF_T-box_CS"/>
</dbReference>
<keyword evidence="2" id="KW-0805">Transcription regulation</keyword>
<organism evidence="9 10">
    <name type="scientific">Caenorhabditis tropicalis</name>
    <dbReference type="NCBI Taxonomy" id="1561998"/>
    <lineage>
        <taxon>Eukaryota</taxon>
        <taxon>Metazoa</taxon>
        <taxon>Ecdysozoa</taxon>
        <taxon>Nematoda</taxon>
        <taxon>Chromadorea</taxon>
        <taxon>Rhabditida</taxon>
        <taxon>Rhabditina</taxon>
        <taxon>Rhabditomorpha</taxon>
        <taxon>Rhabditoidea</taxon>
        <taxon>Rhabditidae</taxon>
        <taxon>Peloderinae</taxon>
        <taxon>Caenorhabditis</taxon>
    </lineage>
</organism>
<dbReference type="AlphaFoldDB" id="A0A1I7TF22"/>
<evidence type="ECO:0000259" key="8">
    <source>
        <dbReference type="PROSITE" id="PS50252"/>
    </source>
</evidence>
<keyword evidence="3 6" id="KW-0238">DNA-binding</keyword>
<evidence type="ECO:0000256" key="4">
    <source>
        <dbReference type="ARBA" id="ARBA00023163"/>
    </source>
</evidence>
<dbReference type="STRING" id="1561998.A0A1I7TF22"/>
<dbReference type="GO" id="GO:0045893">
    <property type="term" value="P:positive regulation of DNA-templated transcription"/>
    <property type="evidence" value="ECO:0007669"/>
    <property type="project" value="InterPro"/>
</dbReference>
<evidence type="ECO:0000256" key="1">
    <source>
        <dbReference type="ARBA" id="ARBA00004123"/>
    </source>
</evidence>
<evidence type="ECO:0000256" key="5">
    <source>
        <dbReference type="ARBA" id="ARBA00023242"/>
    </source>
</evidence>
<dbReference type="GO" id="GO:0000785">
    <property type="term" value="C:chromatin"/>
    <property type="evidence" value="ECO:0007669"/>
    <property type="project" value="TreeGrafter"/>
</dbReference>
<dbReference type="PRINTS" id="PR00937">
    <property type="entry name" value="TBOX"/>
</dbReference>
<dbReference type="InterPro" id="IPR001699">
    <property type="entry name" value="TF_T-box"/>
</dbReference>
<sequence length="254" mass="29255">MIVTKKKGRVIFPHLNYKIKGLEMNSLYQIFISLQRIDNLKLKFDQGKWHELGKGEPFLPIQYKEHPDGARPGSHWMKDIVSFSHLKITNDPENKDNKLICVQSMHKYIPVVTIKRVGDFEGEDFRLKLTEFVVVTAYQSEDMIKLKVSHNKFASGFRSSGKRSNSTEPENSPPKRRSTSSASNSSTPPTVSPPAWDQPLNVLTPVVFNQNTYQNPDMFPAQNPPFYWNPLYQGHAFDYNQMYMNPWNNGFPGM</sequence>
<dbReference type="InterPro" id="IPR008967">
    <property type="entry name" value="p53-like_TF_DNA-bd_sf"/>
</dbReference>
<dbReference type="GO" id="GO:0001708">
    <property type="term" value="P:cell fate specification"/>
    <property type="evidence" value="ECO:0007669"/>
    <property type="project" value="TreeGrafter"/>
</dbReference>
<evidence type="ECO:0000256" key="2">
    <source>
        <dbReference type="ARBA" id="ARBA00023015"/>
    </source>
</evidence>
<feature type="compositionally biased region" description="Low complexity" evidence="7">
    <location>
        <begin position="179"/>
        <end position="189"/>
    </location>
</feature>
<evidence type="ECO:0000256" key="7">
    <source>
        <dbReference type="SAM" id="MobiDB-lite"/>
    </source>
</evidence>
<dbReference type="FunFam" id="2.60.40.820:FF:000013">
    <property type="entry name" value="T-box transcription factor tbx-9"/>
    <property type="match status" value="1"/>
</dbReference>
<evidence type="ECO:0000313" key="9">
    <source>
        <dbReference type="Proteomes" id="UP000095282"/>
    </source>
</evidence>
<dbReference type="SUPFAM" id="SSF49417">
    <property type="entry name" value="p53-like transcription factors"/>
    <property type="match status" value="1"/>
</dbReference>
<accession>A0A1I7TF22</accession>
<dbReference type="Gene3D" id="2.60.40.820">
    <property type="entry name" value="Transcription factor, T-box"/>
    <property type="match status" value="1"/>
</dbReference>
<dbReference type="SMART" id="SM00425">
    <property type="entry name" value="TBOX"/>
    <property type="match status" value="1"/>
</dbReference>
<evidence type="ECO:0000256" key="3">
    <source>
        <dbReference type="ARBA" id="ARBA00023125"/>
    </source>
</evidence>
<evidence type="ECO:0000313" key="10">
    <source>
        <dbReference type="WBParaSite" id="Csp11.Scaffold596.g5310.t2"/>
    </source>
</evidence>
<proteinExistence type="predicted"/>
<feature type="region of interest" description="Disordered" evidence="7">
    <location>
        <begin position="156"/>
        <end position="197"/>
    </location>
</feature>
<reference evidence="10" key="1">
    <citation type="submission" date="2016-11" db="UniProtKB">
        <authorList>
            <consortium name="WormBaseParasite"/>
        </authorList>
    </citation>
    <scope>IDENTIFICATION</scope>
</reference>
<dbReference type="GO" id="GO:0000978">
    <property type="term" value="F:RNA polymerase II cis-regulatory region sequence-specific DNA binding"/>
    <property type="evidence" value="ECO:0007669"/>
    <property type="project" value="InterPro"/>
</dbReference>
<dbReference type="PANTHER" id="PTHR11267:SF189">
    <property type="entry name" value="T-BOX PROTEIN 31-RELATED"/>
    <property type="match status" value="1"/>
</dbReference>
<dbReference type="GO" id="GO:0000981">
    <property type="term" value="F:DNA-binding transcription factor activity, RNA polymerase II-specific"/>
    <property type="evidence" value="ECO:0007669"/>
    <property type="project" value="TreeGrafter"/>
</dbReference>